<keyword evidence="12 26" id="KW-0863">Zinc-finger</keyword>
<evidence type="ECO:0000256" key="11">
    <source>
        <dbReference type="ARBA" id="ARBA00022763"/>
    </source>
</evidence>
<keyword evidence="9" id="KW-0479">Metal-binding</keyword>
<dbReference type="PANTHER" id="PTHR13779">
    <property type="entry name" value="WERNER HELICASE-INTERACTING PROTEIN 1 FAMILY MEMBER"/>
    <property type="match status" value="1"/>
</dbReference>
<dbReference type="SMART" id="SM00382">
    <property type="entry name" value="AAA"/>
    <property type="match status" value="1"/>
</dbReference>
<sequence length="667" mass="72441">MEVSGPEDDPFLSQLHQVQCPVCQQMMPAAHINSHLDRCLLLHPAGHAEPAAGSHRAGERAKGSSPPGTKRRRLSESSALKQPATPTAAESSEGEGEEGDDGGETESRESYDAPPTPSGARLIPDFPVPRSSSPGRKGSGKRPAAAAAAGSASPHSWDDAEAQEEEEAVGEGDGDGDVDADGEDDPGHWDADAADAAATTAFGATGGGRPHPRAMAAEEIRQMLEGKPLADKMRPDTLQDYFGQSRAVGQETLLRSLLETNEIPSLILWGPPGCGKTTLAHIIANNSKKHSIRFVTLSATNAKTNDVRDVIKQAQNEKSFFKRKTILFIDEIHRFNKSQQDTFLPHVECGTITLIGATTENPSFQVNAALLSRCRVIVLEKLPVEAMVTILMRAINSLGIHVLDSSRPTDPLSHSSNSSSEPAIFIEDKAVDTLAYLSDGDARAGLNGLQLAVLARLSSRKMFCKKSGQTYSPSRVLITENDVKEGLQRSHILYDRAGEEHYNCISALHKSMRGSDQNASLYWLARMLEGGEDPLYVARRLVRFASEDIGLADPSALTQAVAAYQGCHFIGMPECEVLLAQCVVYFARAPKSIEVFSAYNNVKACVRNHQGPLPPVPLHLRNAPTRLMKDLGYGKGYKYNPMYSEPVDQEYLPEELRGVDFFKQRRC</sequence>
<dbReference type="Ensembl" id="ENSANAT00000047355.1">
    <property type="protein sequence ID" value="ENSANAP00000029327.1"/>
    <property type="gene ID" value="ENSANAG00000032434.1"/>
</dbReference>
<dbReference type="GO" id="GO:0008270">
    <property type="term" value="F:zinc ion binding"/>
    <property type="evidence" value="ECO:0007669"/>
    <property type="project" value="UniProtKB-KW"/>
</dbReference>
<dbReference type="Pfam" id="PF16193">
    <property type="entry name" value="AAA_assoc_2"/>
    <property type="match status" value="1"/>
</dbReference>
<dbReference type="InterPro" id="IPR021886">
    <property type="entry name" value="MgsA_C"/>
</dbReference>
<feature type="compositionally biased region" description="Acidic residues" evidence="27">
    <location>
        <begin position="92"/>
        <end position="104"/>
    </location>
</feature>
<keyword evidence="10" id="KW-0547">Nucleotide-binding</keyword>
<dbReference type="GO" id="GO:0005524">
    <property type="term" value="F:ATP binding"/>
    <property type="evidence" value="ECO:0007669"/>
    <property type="project" value="UniProtKB-KW"/>
</dbReference>
<keyword evidence="30" id="KW-1185">Reference proteome</keyword>
<keyword evidence="8" id="KW-0235">DNA replication</keyword>
<dbReference type="CDD" id="cd00009">
    <property type="entry name" value="AAA"/>
    <property type="match status" value="1"/>
</dbReference>
<keyword evidence="14" id="KW-0862">Zinc</keyword>
<protein>
    <recommendedName>
        <fullName evidence="24">ATPase WRNIP1</fullName>
    </recommendedName>
    <alternativeName>
        <fullName evidence="25">Werner helicase-interacting protein 1</fullName>
    </alternativeName>
</protein>
<dbReference type="Pfam" id="PF00004">
    <property type="entry name" value="AAA"/>
    <property type="match status" value="1"/>
</dbReference>
<evidence type="ECO:0000256" key="2">
    <source>
        <dbReference type="ARBA" id="ARBA00004496"/>
    </source>
</evidence>
<dbReference type="GO" id="GO:0000781">
    <property type="term" value="C:chromosome, telomeric region"/>
    <property type="evidence" value="ECO:0007669"/>
    <property type="project" value="Ensembl"/>
</dbReference>
<dbReference type="KEGG" id="anan:105725728"/>
<dbReference type="CTD" id="56897"/>
<evidence type="ECO:0000256" key="12">
    <source>
        <dbReference type="ARBA" id="ARBA00022771"/>
    </source>
</evidence>
<dbReference type="GO" id="GO:0008047">
    <property type="term" value="F:enzyme activator activity"/>
    <property type="evidence" value="ECO:0007669"/>
    <property type="project" value="TreeGrafter"/>
</dbReference>
<dbReference type="STRING" id="37293.ENSANAP00000029327"/>
<dbReference type="InterPro" id="IPR027417">
    <property type="entry name" value="P-loop_NTPase"/>
</dbReference>
<evidence type="ECO:0000256" key="9">
    <source>
        <dbReference type="ARBA" id="ARBA00022723"/>
    </source>
</evidence>
<dbReference type="Gene3D" id="3.40.50.300">
    <property type="entry name" value="P-loop containing nucleotide triphosphate hydrolases"/>
    <property type="match status" value="1"/>
</dbReference>
<keyword evidence="17" id="KW-0391">Immunity</keyword>
<evidence type="ECO:0000256" key="19">
    <source>
        <dbReference type="ARBA" id="ARBA00023204"/>
    </source>
</evidence>
<feature type="compositionally biased region" description="Acidic residues" evidence="27">
    <location>
        <begin position="159"/>
        <end position="184"/>
    </location>
</feature>
<evidence type="ECO:0000256" key="13">
    <source>
        <dbReference type="ARBA" id="ARBA00022801"/>
    </source>
</evidence>
<keyword evidence="11 26" id="KW-0227">DNA damage</keyword>
<dbReference type="GO" id="GO:0005634">
    <property type="term" value="C:nucleus"/>
    <property type="evidence" value="ECO:0007669"/>
    <property type="project" value="UniProtKB-SubCell"/>
</dbReference>
<evidence type="ECO:0000256" key="25">
    <source>
        <dbReference type="ARBA" id="ARBA00080168"/>
    </source>
</evidence>
<dbReference type="Proteomes" id="UP000233020">
    <property type="component" value="Unplaced"/>
</dbReference>
<dbReference type="Gene3D" id="1.10.3710.10">
    <property type="entry name" value="DNA polymerase III clamp loader subunits, C-terminal domain"/>
    <property type="match status" value="1"/>
</dbReference>
<keyword evidence="16" id="KW-0832">Ubl conjugation</keyword>
<evidence type="ECO:0000256" key="20">
    <source>
        <dbReference type="ARBA" id="ARBA00023242"/>
    </source>
</evidence>
<dbReference type="OrthoDB" id="10265467at2759"/>
<dbReference type="Gene3D" id="1.10.8.60">
    <property type="match status" value="1"/>
</dbReference>
<evidence type="ECO:0000313" key="29">
    <source>
        <dbReference type="Ensembl" id="ENSANAP00000029327.1"/>
    </source>
</evidence>
<evidence type="ECO:0000256" key="5">
    <source>
        <dbReference type="ARBA" id="ARBA00022499"/>
    </source>
</evidence>
<dbReference type="InterPro" id="IPR051314">
    <property type="entry name" value="AAA_ATPase_RarA/MGS1/WRNIP1"/>
</dbReference>
<dbReference type="Pfam" id="PF18279">
    <property type="entry name" value="zf-WRNIP1_ubi"/>
    <property type="match status" value="1"/>
</dbReference>
<dbReference type="FunFam" id="1.10.8.60:FF:000054">
    <property type="entry name" value="ATPase WRNIP1 isoform 1"/>
    <property type="match status" value="1"/>
</dbReference>
<evidence type="ECO:0000256" key="24">
    <source>
        <dbReference type="ARBA" id="ARBA00068616"/>
    </source>
</evidence>
<dbReference type="FunFam" id="3.40.50.300:FF:000137">
    <property type="entry name" value="Replication-associated recombination protein A"/>
    <property type="match status" value="1"/>
</dbReference>
<keyword evidence="5" id="KW-1017">Isopeptide bond</keyword>
<dbReference type="InterPro" id="IPR040539">
    <property type="entry name" value="Znf-WRNIP1_ubi"/>
</dbReference>
<dbReference type="FunFam" id="1.20.272.10:FF:000001">
    <property type="entry name" value="Putative AAA family ATPase"/>
    <property type="match status" value="1"/>
</dbReference>
<dbReference type="GO" id="GO:0030174">
    <property type="term" value="P:regulation of DNA-templated DNA replication initiation"/>
    <property type="evidence" value="ECO:0007669"/>
    <property type="project" value="Ensembl"/>
</dbReference>
<dbReference type="InterPro" id="IPR008921">
    <property type="entry name" value="DNA_pol3_clamp-load_cplx_C"/>
</dbReference>
<comment type="subunit">
    <text evidence="23">Forms homooligomers, possibly octamers. Directly interacts with POLD1, POLD2 and POLD4. Interacts with the N-terminal domain of WRN. Interacts (via UBZ4-type zinc finger) with monoubiquitin and polyubiquitin. Interacts with TRIM14 and PPP6C; these interactions positively regulate the RIGI signaling pathway.</text>
</comment>
<dbReference type="Pfam" id="PF12002">
    <property type="entry name" value="MgsA_C"/>
    <property type="match status" value="1"/>
</dbReference>
<dbReference type="PROSITE" id="PS51908">
    <property type="entry name" value="ZF_UBZ4"/>
    <property type="match status" value="1"/>
</dbReference>
<keyword evidence="13" id="KW-0378">Hydrolase</keyword>
<reference evidence="29" key="2">
    <citation type="submission" date="2025-09" db="UniProtKB">
        <authorList>
            <consortium name="Ensembl"/>
        </authorList>
    </citation>
    <scope>IDENTIFICATION</scope>
</reference>
<evidence type="ECO:0000256" key="17">
    <source>
        <dbReference type="ARBA" id="ARBA00022859"/>
    </source>
</evidence>
<dbReference type="GO" id="GO:0000731">
    <property type="term" value="P:DNA synthesis involved in DNA repair"/>
    <property type="evidence" value="ECO:0007669"/>
    <property type="project" value="Ensembl"/>
</dbReference>
<evidence type="ECO:0000256" key="27">
    <source>
        <dbReference type="SAM" id="MobiDB-lite"/>
    </source>
</evidence>
<dbReference type="GO" id="GO:0045087">
    <property type="term" value="P:innate immune response"/>
    <property type="evidence" value="ECO:0007669"/>
    <property type="project" value="UniProtKB-KW"/>
</dbReference>
<name>A0A2K5E7V6_AOTNA</name>
<feature type="domain" description="UBZ4-type" evidence="28">
    <location>
        <begin position="17"/>
        <end position="44"/>
    </location>
</feature>
<keyword evidence="7" id="KW-0399">Innate immunity</keyword>
<keyword evidence="15" id="KW-0067">ATP-binding</keyword>
<evidence type="ECO:0000256" key="22">
    <source>
        <dbReference type="ARBA" id="ARBA00056760"/>
    </source>
</evidence>
<dbReference type="FunFam" id="3.30.160.60:FF:000331">
    <property type="entry name" value="E3 ubiquitin-protein ligase RAD18"/>
    <property type="match status" value="1"/>
</dbReference>
<dbReference type="GO" id="GO:0016887">
    <property type="term" value="F:ATP hydrolysis activity"/>
    <property type="evidence" value="ECO:0007669"/>
    <property type="project" value="Ensembl"/>
</dbReference>
<evidence type="ECO:0000256" key="10">
    <source>
        <dbReference type="ARBA" id="ARBA00022741"/>
    </source>
</evidence>
<evidence type="ECO:0000256" key="7">
    <source>
        <dbReference type="ARBA" id="ARBA00022588"/>
    </source>
</evidence>
<proteinExistence type="inferred from homology"/>
<dbReference type="AlphaFoldDB" id="A0A2K5E7V6"/>
<evidence type="ECO:0000256" key="23">
    <source>
        <dbReference type="ARBA" id="ARBA00066151"/>
    </source>
</evidence>
<dbReference type="Gene3D" id="1.20.272.10">
    <property type="match status" value="1"/>
</dbReference>
<comment type="catalytic activity">
    <reaction evidence="21">
        <text>ATP + H2O = ADP + phosphate + H(+)</text>
        <dbReference type="Rhea" id="RHEA:13065"/>
        <dbReference type="ChEBI" id="CHEBI:15377"/>
        <dbReference type="ChEBI" id="CHEBI:15378"/>
        <dbReference type="ChEBI" id="CHEBI:30616"/>
        <dbReference type="ChEBI" id="CHEBI:43474"/>
        <dbReference type="ChEBI" id="CHEBI:456216"/>
    </reaction>
</comment>
<comment type="subcellular location">
    <subcellularLocation>
        <location evidence="2">Cytoplasm</location>
    </subcellularLocation>
    <subcellularLocation>
        <location evidence="1">Nucleus</location>
    </subcellularLocation>
</comment>
<evidence type="ECO:0000256" key="21">
    <source>
        <dbReference type="ARBA" id="ARBA00049360"/>
    </source>
</evidence>
<dbReference type="CDD" id="cd18139">
    <property type="entry name" value="HLD_clamp_RarA"/>
    <property type="match status" value="1"/>
</dbReference>
<evidence type="ECO:0000256" key="14">
    <source>
        <dbReference type="ARBA" id="ARBA00022833"/>
    </source>
</evidence>
<evidence type="ECO:0000256" key="16">
    <source>
        <dbReference type="ARBA" id="ARBA00022843"/>
    </source>
</evidence>
<evidence type="ECO:0000256" key="26">
    <source>
        <dbReference type="PROSITE-ProRule" id="PRU01256"/>
    </source>
</evidence>
<evidence type="ECO:0000256" key="6">
    <source>
        <dbReference type="ARBA" id="ARBA00022553"/>
    </source>
</evidence>
<dbReference type="GO" id="GO:0017116">
    <property type="term" value="F:single-stranded DNA helicase activity"/>
    <property type="evidence" value="ECO:0007669"/>
    <property type="project" value="TreeGrafter"/>
</dbReference>
<dbReference type="GeneID" id="105725728"/>
<evidence type="ECO:0000256" key="15">
    <source>
        <dbReference type="ARBA" id="ARBA00022840"/>
    </source>
</evidence>
<dbReference type="GO" id="GO:0006261">
    <property type="term" value="P:DNA-templated DNA replication"/>
    <property type="evidence" value="ECO:0007669"/>
    <property type="project" value="TreeGrafter"/>
</dbReference>
<accession>A0A2K5E7V6</accession>
<feature type="compositionally biased region" description="Low complexity" evidence="27">
    <location>
        <begin position="129"/>
        <end position="154"/>
    </location>
</feature>
<evidence type="ECO:0000256" key="3">
    <source>
        <dbReference type="ARBA" id="ARBA00008959"/>
    </source>
</evidence>
<dbReference type="OMA" id="RIILSQC"/>
<feature type="compositionally biased region" description="Polar residues" evidence="27">
    <location>
        <begin position="76"/>
        <end position="89"/>
    </location>
</feature>
<dbReference type="Gene3D" id="3.30.160.60">
    <property type="entry name" value="Classic Zinc Finger"/>
    <property type="match status" value="1"/>
</dbReference>
<keyword evidence="4" id="KW-0963">Cytoplasm</keyword>
<dbReference type="GO" id="GO:0048471">
    <property type="term" value="C:perinuclear region of cytoplasm"/>
    <property type="evidence" value="ECO:0007669"/>
    <property type="project" value="Ensembl"/>
</dbReference>
<keyword evidence="6" id="KW-0597">Phosphoprotein</keyword>
<dbReference type="SUPFAM" id="SSF48019">
    <property type="entry name" value="post-AAA+ oligomerization domain-like"/>
    <property type="match status" value="1"/>
</dbReference>
<evidence type="ECO:0000256" key="18">
    <source>
        <dbReference type="ARBA" id="ARBA00022990"/>
    </source>
</evidence>
<comment type="function">
    <text evidence="22">Functions as a modulator of initiation or reinitiation events during DNA polymerase delta-mediated DNA synthesis. In the presence of ATP, stimulation of DNA polymerase delta-mediated DNA synthesis is decreased. Also plays a role in the innate immune defense against viruses. Stabilizes the RIGI dsRNA interaction and promotes RIGI 'Lys-63'-linked polyubiquitination. In turn, RIGI transmits the signal through mitochondrial MAVS.</text>
</comment>
<evidence type="ECO:0000259" key="28">
    <source>
        <dbReference type="PROSITE" id="PS51908"/>
    </source>
</evidence>
<feature type="region of interest" description="Disordered" evidence="27">
    <location>
        <begin position="48"/>
        <end position="191"/>
    </location>
</feature>
<evidence type="ECO:0000313" key="30">
    <source>
        <dbReference type="Proteomes" id="UP000233020"/>
    </source>
</evidence>
<keyword evidence="18" id="KW-0007">Acetylation</keyword>
<dbReference type="InterPro" id="IPR006642">
    <property type="entry name" value="Rad18_UBZ4"/>
</dbReference>
<dbReference type="FunFam" id="1.10.3710.10:FF:000002">
    <property type="entry name" value="ATPase WRNIP1 isoform 1"/>
    <property type="match status" value="1"/>
</dbReference>
<evidence type="ECO:0000256" key="4">
    <source>
        <dbReference type="ARBA" id="ARBA00022490"/>
    </source>
</evidence>
<reference evidence="29" key="1">
    <citation type="submission" date="2025-08" db="UniProtKB">
        <authorList>
            <consortium name="Ensembl"/>
        </authorList>
    </citation>
    <scope>IDENTIFICATION</scope>
</reference>
<dbReference type="GeneTree" id="ENSGT00390000008538"/>
<dbReference type="GO" id="GO:0042802">
    <property type="term" value="F:identical protein binding"/>
    <property type="evidence" value="ECO:0007669"/>
    <property type="project" value="Ensembl"/>
</dbReference>
<gene>
    <name evidence="29" type="primary">WRNIP1</name>
</gene>
<dbReference type="InterPro" id="IPR003593">
    <property type="entry name" value="AAA+_ATPase"/>
</dbReference>
<organism evidence="29 30">
    <name type="scientific">Aotus nancymaae</name>
    <name type="common">Ma's night monkey</name>
    <dbReference type="NCBI Taxonomy" id="37293"/>
    <lineage>
        <taxon>Eukaryota</taxon>
        <taxon>Metazoa</taxon>
        <taxon>Chordata</taxon>
        <taxon>Craniata</taxon>
        <taxon>Vertebrata</taxon>
        <taxon>Euteleostomi</taxon>
        <taxon>Mammalia</taxon>
        <taxon>Eutheria</taxon>
        <taxon>Euarchontoglires</taxon>
        <taxon>Primates</taxon>
        <taxon>Haplorrhini</taxon>
        <taxon>Platyrrhini</taxon>
        <taxon>Aotidae</taxon>
        <taxon>Aotus</taxon>
    </lineage>
</organism>
<dbReference type="GO" id="GO:0003677">
    <property type="term" value="F:DNA binding"/>
    <property type="evidence" value="ECO:0007669"/>
    <property type="project" value="InterPro"/>
</dbReference>
<keyword evidence="19 26" id="KW-0234">DNA repair</keyword>
<evidence type="ECO:0000256" key="8">
    <source>
        <dbReference type="ARBA" id="ARBA00022705"/>
    </source>
</evidence>
<comment type="similarity">
    <text evidence="3">Belongs to the AAA ATPase family. RarA/MGS1/WRNIP1 subfamily.</text>
</comment>
<dbReference type="InterPro" id="IPR003959">
    <property type="entry name" value="ATPase_AAA_core"/>
</dbReference>
<dbReference type="SMART" id="SM00734">
    <property type="entry name" value="ZnF_Rad18"/>
    <property type="match status" value="1"/>
</dbReference>
<dbReference type="PANTHER" id="PTHR13779:SF7">
    <property type="entry name" value="ATPASE WRNIP1"/>
    <property type="match status" value="1"/>
</dbReference>
<keyword evidence="20" id="KW-0539">Nucleus</keyword>
<evidence type="ECO:0000256" key="1">
    <source>
        <dbReference type="ARBA" id="ARBA00004123"/>
    </source>
</evidence>
<dbReference type="SUPFAM" id="SSF52540">
    <property type="entry name" value="P-loop containing nucleoside triphosphate hydrolases"/>
    <property type="match status" value="1"/>
</dbReference>
<dbReference type="InterPro" id="IPR032423">
    <property type="entry name" value="AAA_assoc_2"/>
</dbReference>